<dbReference type="Proteomes" id="UP000663873">
    <property type="component" value="Unassembled WGS sequence"/>
</dbReference>
<dbReference type="Proteomes" id="UP000663862">
    <property type="component" value="Unassembled WGS sequence"/>
</dbReference>
<dbReference type="EMBL" id="CAJOBP010000234">
    <property type="protein sequence ID" value="CAF4146265.1"/>
    <property type="molecule type" value="Genomic_DNA"/>
</dbReference>
<evidence type="ECO:0000313" key="3">
    <source>
        <dbReference type="EMBL" id="CAF4376694.1"/>
    </source>
</evidence>
<organism evidence="3 4">
    <name type="scientific">Rotaria socialis</name>
    <dbReference type="NCBI Taxonomy" id="392032"/>
    <lineage>
        <taxon>Eukaryota</taxon>
        <taxon>Metazoa</taxon>
        <taxon>Spiralia</taxon>
        <taxon>Gnathifera</taxon>
        <taxon>Rotifera</taxon>
        <taxon>Eurotatoria</taxon>
        <taxon>Bdelloidea</taxon>
        <taxon>Philodinida</taxon>
        <taxon>Philodinidae</taxon>
        <taxon>Rotaria</taxon>
    </lineage>
</organism>
<dbReference type="EMBL" id="CAJOBO010000413">
    <property type="protein sequence ID" value="CAF4215639.1"/>
    <property type="molecule type" value="Genomic_DNA"/>
</dbReference>
<dbReference type="EMBL" id="CAJOBQ010000539">
    <property type="protein sequence ID" value="CAF4376694.1"/>
    <property type="molecule type" value="Genomic_DNA"/>
</dbReference>
<accession>A0A820MT90</accession>
<evidence type="ECO:0000313" key="1">
    <source>
        <dbReference type="EMBL" id="CAF4146265.1"/>
    </source>
</evidence>
<reference evidence="3" key="1">
    <citation type="submission" date="2021-02" db="EMBL/GenBank/DDBJ databases">
        <authorList>
            <person name="Nowell W R."/>
        </authorList>
    </citation>
    <scope>NUCLEOTIDE SEQUENCE</scope>
</reference>
<evidence type="ECO:0000313" key="2">
    <source>
        <dbReference type="EMBL" id="CAF4215639.1"/>
    </source>
</evidence>
<comment type="caution">
    <text evidence="3">The sequence shown here is derived from an EMBL/GenBank/DDBJ whole genome shotgun (WGS) entry which is preliminary data.</text>
</comment>
<name>A0A820MT90_9BILA</name>
<dbReference type="Proteomes" id="UP000663851">
    <property type="component" value="Unassembled WGS sequence"/>
</dbReference>
<proteinExistence type="predicted"/>
<keyword evidence="5" id="KW-1185">Reference proteome</keyword>
<sequence>MTQSHNEFDDHFITTNQDYGSFYCGRLQYSRTTADNIALELFINDQVRNERRQLKSIAYDILFDKHNSLKIVNPDKKNCQFQISPTALELVANELFLLNPEILADALAENMIAITVPHEYLGMPFINPNQSYPGTETDCSKTSGLQHLLEHFQEAKKNVRHGKQHFDSKAISSQPMHGVKYIYSPFCQF</sequence>
<dbReference type="AlphaFoldDB" id="A0A820MT90"/>
<evidence type="ECO:0000313" key="5">
    <source>
        <dbReference type="Proteomes" id="UP000663873"/>
    </source>
</evidence>
<gene>
    <name evidence="2" type="ORF">HFQ381_LOCUS8314</name>
    <name evidence="3" type="ORF">TSG867_LOCUS11285</name>
    <name evidence="1" type="ORF">UJA718_LOCUS3196</name>
</gene>
<protein>
    <submittedName>
        <fullName evidence="3">Uncharacterized protein</fullName>
    </submittedName>
</protein>
<evidence type="ECO:0000313" key="4">
    <source>
        <dbReference type="Proteomes" id="UP000663862"/>
    </source>
</evidence>